<dbReference type="Gene3D" id="3.60.15.10">
    <property type="entry name" value="Ribonuclease Z/Hydroxyacylglutathione hydrolase-like"/>
    <property type="match status" value="1"/>
</dbReference>
<keyword evidence="3" id="KW-1185">Reference proteome</keyword>
<dbReference type="AlphaFoldDB" id="A0A7S7SPX9"/>
<dbReference type="EMBL" id="CP063849">
    <property type="protein sequence ID" value="QOY91645.1"/>
    <property type="molecule type" value="Genomic_DNA"/>
</dbReference>
<organism evidence="2 3">
    <name type="scientific">Paludibaculum fermentans</name>
    <dbReference type="NCBI Taxonomy" id="1473598"/>
    <lineage>
        <taxon>Bacteria</taxon>
        <taxon>Pseudomonadati</taxon>
        <taxon>Acidobacteriota</taxon>
        <taxon>Terriglobia</taxon>
        <taxon>Bryobacterales</taxon>
        <taxon>Bryobacteraceae</taxon>
        <taxon>Paludibaculum</taxon>
    </lineage>
</organism>
<dbReference type="InterPro" id="IPR052533">
    <property type="entry name" value="WalJ/YycJ-like"/>
</dbReference>
<dbReference type="PANTHER" id="PTHR47619:SF1">
    <property type="entry name" value="EXODEOXYRIBONUCLEASE WALJ"/>
    <property type="match status" value="1"/>
</dbReference>
<dbReference type="Proteomes" id="UP000593892">
    <property type="component" value="Chromosome"/>
</dbReference>
<reference evidence="2 3" key="1">
    <citation type="submission" date="2020-10" db="EMBL/GenBank/DDBJ databases">
        <title>Complete genome sequence of Paludibaculum fermentans P105T, a facultatively anaerobic acidobacterium capable of dissimilatory Fe(III) reduction.</title>
        <authorList>
            <person name="Dedysh S.N."/>
            <person name="Beletsky A.V."/>
            <person name="Kulichevskaya I.S."/>
            <person name="Mardanov A.V."/>
            <person name="Ravin N.V."/>
        </authorList>
    </citation>
    <scope>NUCLEOTIDE SEQUENCE [LARGE SCALE GENOMIC DNA]</scope>
    <source>
        <strain evidence="2 3">P105</strain>
    </source>
</reference>
<dbReference type="RefSeq" id="WP_194453299.1">
    <property type="nucleotide sequence ID" value="NZ_CP063849.1"/>
</dbReference>
<dbReference type="SUPFAM" id="SSF56281">
    <property type="entry name" value="Metallo-hydrolase/oxidoreductase"/>
    <property type="match status" value="1"/>
</dbReference>
<evidence type="ECO:0000259" key="1">
    <source>
        <dbReference type="SMART" id="SM00849"/>
    </source>
</evidence>
<dbReference type="Pfam" id="PF12706">
    <property type="entry name" value="Lactamase_B_2"/>
    <property type="match status" value="1"/>
</dbReference>
<dbReference type="InterPro" id="IPR036866">
    <property type="entry name" value="RibonucZ/Hydroxyglut_hydro"/>
</dbReference>
<evidence type="ECO:0000313" key="2">
    <source>
        <dbReference type="EMBL" id="QOY91645.1"/>
    </source>
</evidence>
<accession>A0A7S7SPX9</accession>
<dbReference type="GO" id="GO:0016787">
    <property type="term" value="F:hydrolase activity"/>
    <property type="evidence" value="ECO:0007669"/>
    <property type="project" value="UniProtKB-KW"/>
</dbReference>
<gene>
    <name evidence="2" type="ORF">IRI77_17375</name>
</gene>
<feature type="domain" description="Metallo-beta-lactamase" evidence="1">
    <location>
        <begin position="29"/>
        <end position="211"/>
    </location>
</feature>
<sequence>MAPAPRFLYDKKAGRLRIVKACVLASSSAGNSTFIGTDTTRILIDAGLNRKETFARLAAIGEDPARLDAIFITHEHSDHILGLPVMIRALASMGRRIPVFLTHLTAPTIDWGNAVPVVETFQAGSGIEIGDLSISSFTIPHDAVDPVGYTIKSQGIKISIATDLGYMPDSVKVHLQRSHFLLLESNHHPELLKLGPYPWHVKQRILSRKGHLSNDAACEYIANDLPSEVQTLILGHLSEHNNTIWETELSAKQALETRGLSPRLIVAEPRKLSDIFQL</sequence>
<dbReference type="SMART" id="SM00849">
    <property type="entry name" value="Lactamase_B"/>
    <property type="match status" value="1"/>
</dbReference>
<keyword evidence="2" id="KW-0378">Hydrolase</keyword>
<dbReference type="InterPro" id="IPR001279">
    <property type="entry name" value="Metallo-B-lactamas"/>
</dbReference>
<protein>
    <submittedName>
        <fullName evidence="2">MBL fold metallo-hydrolase</fullName>
    </submittedName>
</protein>
<dbReference type="KEGG" id="pfer:IRI77_17375"/>
<name>A0A7S7SPX9_PALFE</name>
<dbReference type="PANTHER" id="PTHR47619">
    <property type="entry name" value="METALLO-HYDROLASE YYCJ-RELATED"/>
    <property type="match status" value="1"/>
</dbReference>
<evidence type="ECO:0000313" key="3">
    <source>
        <dbReference type="Proteomes" id="UP000593892"/>
    </source>
</evidence>
<proteinExistence type="predicted"/>